<comment type="caution">
    <text evidence="1">The sequence shown here is derived from an EMBL/GenBank/DDBJ whole genome shotgun (WGS) entry which is preliminary data.</text>
</comment>
<feature type="non-terminal residue" evidence="1">
    <location>
        <position position="1"/>
    </location>
</feature>
<organism evidence="1 2">
    <name type="scientific">Gigaspora margarita</name>
    <dbReference type="NCBI Taxonomy" id="4874"/>
    <lineage>
        <taxon>Eukaryota</taxon>
        <taxon>Fungi</taxon>
        <taxon>Fungi incertae sedis</taxon>
        <taxon>Mucoromycota</taxon>
        <taxon>Glomeromycotina</taxon>
        <taxon>Glomeromycetes</taxon>
        <taxon>Diversisporales</taxon>
        <taxon>Gigasporaceae</taxon>
        <taxon>Gigaspora</taxon>
    </lineage>
</organism>
<name>A0ABN7VW73_GIGMA</name>
<feature type="non-terminal residue" evidence="1">
    <location>
        <position position="232"/>
    </location>
</feature>
<dbReference type="Proteomes" id="UP000789901">
    <property type="component" value="Unassembled WGS sequence"/>
</dbReference>
<gene>
    <name evidence="1" type="ORF">GMARGA_LOCUS23588</name>
</gene>
<evidence type="ECO:0000313" key="2">
    <source>
        <dbReference type="Proteomes" id="UP000789901"/>
    </source>
</evidence>
<keyword evidence="2" id="KW-1185">Reference proteome</keyword>
<protein>
    <submittedName>
        <fullName evidence="1">1344_t:CDS:1</fullName>
    </submittedName>
</protein>
<dbReference type="EMBL" id="CAJVQB010024022">
    <property type="protein sequence ID" value="CAG8803164.1"/>
    <property type="molecule type" value="Genomic_DNA"/>
</dbReference>
<proteinExistence type="predicted"/>
<reference evidence="1 2" key="1">
    <citation type="submission" date="2021-06" db="EMBL/GenBank/DDBJ databases">
        <authorList>
            <person name="Kallberg Y."/>
            <person name="Tangrot J."/>
            <person name="Rosling A."/>
        </authorList>
    </citation>
    <scope>NUCLEOTIDE SEQUENCE [LARGE SCALE GENOMIC DNA]</scope>
    <source>
        <strain evidence="1 2">120-4 pot B 10/14</strain>
    </source>
</reference>
<accession>A0ABN7VW73</accession>
<sequence>DGFAKYQLADNDFKIIHWKYFYPFNKPQVEFSIGDIIMFTSKFVIKNLEQHVTVFYTNVIVARDSNHEFEANKILISISHFSKFVSRITLDFVIFEVTDIDFMTSNVNVVQDVQLIIDKLVAPFQDPEPSTNISTDMVQIQKNKNKLSDLALNFLELLTMNSAQDRRVQVKDGLKDDNEFEMLEESVIEEVSKKNKDNFLIDTNASSIDTNISSVDANTSSIYSNASSIDAN</sequence>
<evidence type="ECO:0000313" key="1">
    <source>
        <dbReference type="EMBL" id="CAG8803164.1"/>
    </source>
</evidence>